<proteinExistence type="predicted"/>
<evidence type="ECO:0000256" key="1">
    <source>
        <dbReference type="ARBA" id="ARBA00022670"/>
    </source>
</evidence>
<dbReference type="Pfam" id="PF03732">
    <property type="entry name" value="Retrotrans_gag"/>
    <property type="match status" value="1"/>
</dbReference>
<dbReference type="GO" id="GO:0006508">
    <property type="term" value="P:proteolysis"/>
    <property type="evidence" value="ECO:0007669"/>
    <property type="project" value="UniProtKB-KW"/>
</dbReference>
<dbReference type="InterPro" id="IPR036397">
    <property type="entry name" value="RNaseH_sf"/>
</dbReference>
<evidence type="ECO:0000256" key="3">
    <source>
        <dbReference type="SAM" id="MobiDB-lite"/>
    </source>
</evidence>
<reference evidence="5" key="1">
    <citation type="journal article" date="2019" name="Database">
        <title>The radish genome database (RadishGD): an integrated information resource for radish genomics.</title>
        <authorList>
            <person name="Yu H.J."/>
            <person name="Baek S."/>
            <person name="Lee Y.J."/>
            <person name="Cho A."/>
            <person name="Mun J.H."/>
        </authorList>
    </citation>
    <scope>NUCLEOTIDE SEQUENCE [LARGE SCALE GENOMIC DNA]</scope>
    <source>
        <strain evidence="5">cv. WK10039</strain>
    </source>
</reference>
<keyword evidence="1" id="KW-0645">Protease</keyword>
<dbReference type="Gene3D" id="3.30.70.270">
    <property type="match status" value="1"/>
</dbReference>
<dbReference type="Pfam" id="PF24626">
    <property type="entry name" value="SH3_Tf2-1"/>
    <property type="match status" value="1"/>
</dbReference>
<feature type="region of interest" description="Disordered" evidence="3">
    <location>
        <begin position="94"/>
        <end position="156"/>
    </location>
</feature>
<dbReference type="GO" id="GO:0008270">
    <property type="term" value="F:zinc ion binding"/>
    <property type="evidence" value="ECO:0007669"/>
    <property type="project" value="InterPro"/>
</dbReference>
<dbReference type="InterPro" id="IPR041588">
    <property type="entry name" value="Integrase_H2C2"/>
</dbReference>
<dbReference type="Proteomes" id="UP000504610">
    <property type="component" value="Chromosome 6"/>
</dbReference>
<feature type="compositionally biased region" description="Basic and acidic residues" evidence="3">
    <location>
        <begin position="114"/>
        <end position="131"/>
    </location>
</feature>
<dbReference type="InterPro" id="IPR041577">
    <property type="entry name" value="RT_RNaseH_2"/>
</dbReference>
<dbReference type="FunFam" id="3.30.70.270:FF:000020">
    <property type="entry name" value="Transposon Tf2-6 polyprotein-like Protein"/>
    <property type="match status" value="1"/>
</dbReference>
<dbReference type="SUPFAM" id="SSF56672">
    <property type="entry name" value="DNA/RNA polymerases"/>
    <property type="match status" value="2"/>
</dbReference>
<keyword evidence="5" id="KW-1185">Reference proteome</keyword>
<dbReference type="Gene3D" id="1.10.340.70">
    <property type="match status" value="1"/>
</dbReference>
<dbReference type="GO" id="GO:0004190">
    <property type="term" value="F:aspartic-type endopeptidase activity"/>
    <property type="evidence" value="ECO:0007669"/>
    <property type="project" value="UniProtKB-KW"/>
</dbReference>
<dbReference type="PANTHER" id="PTHR35046">
    <property type="entry name" value="ZINC KNUCKLE (CCHC-TYPE) FAMILY PROTEIN"/>
    <property type="match status" value="1"/>
</dbReference>
<evidence type="ECO:0000313" key="5">
    <source>
        <dbReference type="Proteomes" id="UP000504610"/>
    </source>
</evidence>
<keyword evidence="2" id="KW-0378">Hydrolase</keyword>
<dbReference type="PROSITE" id="PS50994">
    <property type="entry name" value="INTEGRASE"/>
    <property type="match status" value="1"/>
</dbReference>
<dbReference type="Gene3D" id="3.10.10.10">
    <property type="entry name" value="HIV Type 1 Reverse Transcriptase, subunit A, domain 1"/>
    <property type="match status" value="1"/>
</dbReference>
<reference evidence="6" key="2">
    <citation type="submission" date="2025-08" db="UniProtKB">
        <authorList>
            <consortium name="RefSeq"/>
        </authorList>
    </citation>
    <scope>IDENTIFICATION</scope>
    <source>
        <tissue evidence="6">Leaf</tissue>
    </source>
</reference>
<evidence type="ECO:0000259" key="4">
    <source>
        <dbReference type="PROSITE" id="PS50994"/>
    </source>
</evidence>
<dbReference type="InterPro" id="IPR012337">
    <property type="entry name" value="RNaseH-like_sf"/>
</dbReference>
<dbReference type="Gene3D" id="4.10.60.10">
    <property type="entry name" value="Zinc finger, CCHC-type"/>
    <property type="match status" value="1"/>
</dbReference>
<dbReference type="InterPro" id="IPR056924">
    <property type="entry name" value="SH3_Tf2-1"/>
</dbReference>
<dbReference type="GO" id="GO:0003676">
    <property type="term" value="F:nucleic acid binding"/>
    <property type="evidence" value="ECO:0007669"/>
    <property type="project" value="InterPro"/>
</dbReference>
<dbReference type="CDD" id="cd00303">
    <property type="entry name" value="retropepsin_like"/>
    <property type="match status" value="1"/>
</dbReference>
<dbReference type="PANTHER" id="PTHR35046:SF9">
    <property type="entry name" value="RNA-DIRECTED DNA POLYMERASE"/>
    <property type="match status" value="1"/>
</dbReference>
<dbReference type="KEGG" id="rsz:130495662"/>
<dbReference type="GeneID" id="130495662"/>
<dbReference type="AlphaFoldDB" id="A0A9W3BUX4"/>
<protein>
    <submittedName>
        <fullName evidence="6">Uncharacterized protein LOC130495662</fullName>
    </submittedName>
</protein>
<dbReference type="Pfam" id="PF17921">
    <property type="entry name" value="Integrase_H2C2"/>
    <property type="match status" value="1"/>
</dbReference>
<dbReference type="SUPFAM" id="SSF57756">
    <property type="entry name" value="Retrovirus zinc finger-like domains"/>
    <property type="match status" value="1"/>
</dbReference>
<dbReference type="OrthoDB" id="1741921at2759"/>
<organism evidence="5 6">
    <name type="scientific">Raphanus sativus</name>
    <name type="common">Radish</name>
    <name type="synonym">Raphanus raphanistrum var. sativus</name>
    <dbReference type="NCBI Taxonomy" id="3726"/>
    <lineage>
        <taxon>Eukaryota</taxon>
        <taxon>Viridiplantae</taxon>
        <taxon>Streptophyta</taxon>
        <taxon>Embryophyta</taxon>
        <taxon>Tracheophyta</taxon>
        <taxon>Spermatophyta</taxon>
        <taxon>Magnoliopsida</taxon>
        <taxon>eudicotyledons</taxon>
        <taxon>Gunneridae</taxon>
        <taxon>Pentapetalae</taxon>
        <taxon>rosids</taxon>
        <taxon>malvids</taxon>
        <taxon>Brassicales</taxon>
        <taxon>Brassicaceae</taxon>
        <taxon>Brassiceae</taxon>
        <taxon>Raphanus</taxon>
    </lineage>
</organism>
<dbReference type="InterPro" id="IPR043128">
    <property type="entry name" value="Rev_trsase/Diguanyl_cyclase"/>
</dbReference>
<dbReference type="FunFam" id="1.10.340.70:FF:000001">
    <property type="entry name" value="Retrovirus-related Pol polyprotein from transposon gypsy-like Protein"/>
    <property type="match status" value="1"/>
</dbReference>
<feature type="compositionally biased region" description="Polar residues" evidence="3">
    <location>
        <begin position="132"/>
        <end position="150"/>
    </location>
</feature>
<evidence type="ECO:0000313" key="6">
    <source>
        <dbReference type="RefSeq" id="XP_056843071.1"/>
    </source>
</evidence>
<dbReference type="Pfam" id="PF17919">
    <property type="entry name" value="RT_RNaseH_2"/>
    <property type="match status" value="1"/>
</dbReference>
<dbReference type="Gene3D" id="3.30.420.10">
    <property type="entry name" value="Ribonuclease H-like superfamily/Ribonuclease H"/>
    <property type="match status" value="1"/>
</dbReference>
<dbReference type="InterPro" id="IPR043502">
    <property type="entry name" value="DNA/RNA_pol_sf"/>
</dbReference>
<dbReference type="SUPFAM" id="SSF53098">
    <property type="entry name" value="Ribonuclease H-like"/>
    <property type="match status" value="1"/>
</dbReference>
<sequence length="1064" mass="121088">MRTKLRARYIPSHYPRDLLKRFRKLSQGTKSVEEYFEEFEALRNRLEVDESEASMMSQFLEGLNDRIARKVERQPYEDFNDLLHYAVQAEGHIKRKNAATSRSKPAWSQPGSKGTEKNKSIEVENRFKKNQADTTRAGSSDQGKGQVQNQRTRDITGFKCQGKGHYARDCPNKRVMVLKADGEYESQDEAELDMVESGDEIVDYADTGELLVTRRSLSALFDPETVQRENIFHTRCTVEQKLGLVKTPHPRPYRLKWLNDETELKIAEQVVVSFSIGKYHDQVKCDVVPMQAGHILLGSPWQFDKEAIHHGRTNIYSFNHNNKKHSLAPLSPQDVHDMQKAMDQSSKEGCFAGFEVQDVPAEVQVLMDQYKDVFPEEIPAGLPPIRGIEHQIDFVPGAPLPNRAAYRVNPEEAKELERQVQDLMDKGYIRESLSPCSVPGLKVDEEKIKAIQDWPTPTTIGHVCSFHGLASFYRRFVKDFSTIAAPMTSVIKKNVSFTWGPAQEDSFNQLKYSLTHAPVLTLPNFDKTFEIECDASDHETLKHLRGQTTLKKRHARWLEFVETFPYVIKYKKGKDNVVADALSRCHTLITTMEAKILGFEHIKLAYATDPDFSELYASTTRGVVGPFYQHDGFLFKEKRLCIPQGTMRDLLTREAHSGGMMGHFGRTKTLDVLTEHFYWPRMRRYVESLCAKCTFCIKTKSLSHPYGLHMPLHIPNTPWVDISMDFSNDASQTANSFFKEVVRLHGVPRTIVSDRDTKFLSHFWRTLWKKLGTKLLFSTTCHPQTDGQTEVVNRTLSQPLRATVGKYLRNWLSCLPFIEFAYNHAKHSITNQSPFEVVYGFNPEIPLDFKPLPPDMQVSQSGVDRAEFVKSMHQQVQKTLETKADRNQVKLNKNRKEVLFKPGDLSKLAPRGDGPFRVLEKINDNAYKLELPGEFKVSPTFNVADLAPYLEDEEEVLRTKPTQGGGDVVVTQAEVPQVHKGPTTRSGSARLRNGFTKAVQELIDQDLKQLLIQEMSGLKIEDPTGSIEVQDQPGPIQFSSIVHNRTGLILSTFNLNPSNQPISG</sequence>
<name>A0A9W3BUX4_RAPSA</name>
<dbReference type="GO" id="GO:0015074">
    <property type="term" value="P:DNA integration"/>
    <property type="evidence" value="ECO:0007669"/>
    <property type="project" value="InterPro"/>
</dbReference>
<dbReference type="InterPro" id="IPR036875">
    <property type="entry name" value="Znf_CCHC_sf"/>
</dbReference>
<dbReference type="RefSeq" id="XP_056843071.1">
    <property type="nucleotide sequence ID" value="XM_056987091.1"/>
</dbReference>
<evidence type="ECO:0000256" key="2">
    <source>
        <dbReference type="ARBA" id="ARBA00022750"/>
    </source>
</evidence>
<gene>
    <name evidence="6" type="primary">LOC130495662</name>
</gene>
<feature type="domain" description="Integrase catalytic" evidence="4">
    <location>
        <begin position="729"/>
        <end position="842"/>
    </location>
</feature>
<dbReference type="InterPro" id="IPR005162">
    <property type="entry name" value="Retrotrans_gag_dom"/>
</dbReference>
<keyword evidence="2" id="KW-0064">Aspartyl protease</keyword>
<accession>A0A9W3BUX4</accession>
<dbReference type="InterPro" id="IPR001584">
    <property type="entry name" value="Integrase_cat-core"/>
</dbReference>